<name>A0A1B0DB77_PHLPP</name>
<dbReference type="Pfam" id="PF04831">
    <property type="entry name" value="POPDC1-3"/>
    <property type="match status" value="1"/>
</dbReference>
<protein>
    <recommendedName>
        <fullName evidence="5">POPDC1-3 domain-containing protein</fullName>
    </recommendedName>
</protein>
<evidence type="ECO:0000256" key="3">
    <source>
        <dbReference type="ARBA" id="ARBA00022989"/>
    </source>
</evidence>
<keyword evidence="3" id="KW-1133">Transmembrane helix</keyword>
<dbReference type="VEuPathDB" id="VectorBase:PPAI004974"/>
<evidence type="ECO:0000256" key="2">
    <source>
        <dbReference type="ARBA" id="ARBA00022692"/>
    </source>
</evidence>
<dbReference type="InterPro" id="IPR006916">
    <property type="entry name" value="POPDC1-3"/>
</dbReference>
<comment type="subcellular location">
    <subcellularLocation>
        <location evidence="1">Membrane</location>
        <topology evidence="1">Multi-pass membrane protein</topology>
    </subcellularLocation>
</comment>
<evidence type="ECO:0000256" key="1">
    <source>
        <dbReference type="ARBA" id="ARBA00004141"/>
    </source>
</evidence>
<dbReference type="Proteomes" id="UP000092462">
    <property type="component" value="Unassembled WGS sequence"/>
</dbReference>
<dbReference type="GO" id="GO:0051146">
    <property type="term" value="P:striated muscle cell differentiation"/>
    <property type="evidence" value="ECO:0007669"/>
    <property type="project" value="TreeGrafter"/>
</dbReference>
<keyword evidence="7" id="KW-1185">Reference proteome</keyword>
<dbReference type="GO" id="GO:0030552">
    <property type="term" value="F:cAMP binding"/>
    <property type="evidence" value="ECO:0007669"/>
    <property type="project" value="TreeGrafter"/>
</dbReference>
<reference evidence="6" key="1">
    <citation type="submission" date="2022-08" db="UniProtKB">
        <authorList>
            <consortium name="EnsemblMetazoa"/>
        </authorList>
    </citation>
    <scope>IDENTIFICATION</scope>
    <source>
        <strain evidence="6">Israel</strain>
    </source>
</reference>
<dbReference type="PANTHER" id="PTHR12101:SF1">
    <property type="entry name" value="BVES"/>
    <property type="match status" value="1"/>
</dbReference>
<keyword evidence="4" id="KW-0472">Membrane</keyword>
<proteinExistence type="predicted"/>
<feature type="domain" description="POPDC1-3" evidence="5">
    <location>
        <begin position="71"/>
        <end position="157"/>
    </location>
</feature>
<accession>A0A1B0DB77</accession>
<dbReference type="GO" id="GO:0042383">
    <property type="term" value="C:sarcolemma"/>
    <property type="evidence" value="ECO:0007669"/>
    <property type="project" value="TreeGrafter"/>
</dbReference>
<keyword evidence="2" id="KW-0812">Transmembrane</keyword>
<evidence type="ECO:0000256" key="4">
    <source>
        <dbReference type="ARBA" id="ARBA00023136"/>
    </source>
</evidence>
<organism evidence="6 7">
    <name type="scientific">Phlebotomus papatasi</name>
    <name type="common">Sandfly</name>
    <dbReference type="NCBI Taxonomy" id="29031"/>
    <lineage>
        <taxon>Eukaryota</taxon>
        <taxon>Metazoa</taxon>
        <taxon>Ecdysozoa</taxon>
        <taxon>Arthropoda</taxon>
        <taxon>Hexapoda</taxon>
        <taxon>Insecta</taxon>
        <taxon>Pterygota</taxon>
        <taxon>Neoptera</taxon>
        <taxon>Endopterygota</taxon>
        <taxon>Diptera</taxon>
        <taxon>Nematocera</taxon>
        <taxon>Psychodoidea</taxon>
        <taxon>Psychodidae</taxon>
        <taxon>Phlebotomus</taxon>
        <taxon>Phlebotomus</taxon>
    </lineage>
</organism>
<dbReference type="EnsemblMetazoa" id="PPAI004974-RA">
    <property type="protein sequence ID" value="PPAI004974-PA"/>
    <property type="gene ID" value="PPAI004974"/>
</dbReference>
<sequence length="158" mass="17317">MLLLSALALGLVESTGQNVASGIGRGGVADTSASGEDNMWDSNTTFRLDSSPVEWAIGMDLTTACPTMRRPHHLYYQLGNALMAVAFLAPGGPYGQLWLRSVLVIGCVLMAMWGWLVECTVDAFIWAIVFLVINFIHVIVLLFRLRPVKFEKEIESVS</sequence>
<dbReference type="VEuPathDB" id="VectorBase:PPAPM1_010233"/>
<dbReference type="GO" id="GO:0042391">
    <property type="term" value="P:regulation of membrane potential"/>
    <property type="evidence" value="ECO:0007669"/>
    <property type="project" value="TreeGrafter"/>
</dbReference>
<dbReference type="AlphaFoldDB" id="A0A1B0DB77"/>
<dbReference type="EMBL" id="AJVK01004657">
    <property type="status" value="NOT_ANNOTATED_CDS"/>
    <property type="molecule type" value="Genomic_DNA"/>
</dbReference>
<evidence type="ECO:0000313" key="6">
    <source>
        <dbReference type="EnsemblMetazoa" id="PPAI004974-PA"/>
    </source>
</evidence>
<evidence type="ECO:0000313" key="7">
    <source>
        <dbReference type="Proteomes" id="UP000092462"/>
    </source>
</evidence>
<dbReference type="PANTHER" id="PTHR12101">
    <property type="entry name" value="POPEYE DOMAIN CONTAINING PROTEIN"/>
    <property type="match status" value="1"/>
</dbReference>
<dbReference type="InterPro" id="IPR055272">
    <property type="entry name" value="POPDC1-3_dom"/>
</dbReference>
<dbReference type="GO" id="GO:0007507">
    <property type="term" value="P:heart development"/>
    <property type="evidence" value="ECO:0007669"/>
    <property type="project" value="TreeGrafter"/>
</dbReference>
<evidence type="ECO:0000259" key="5">
    <source>
        <dbReference type="Pfam" id="PF04831"/>
    </source>
</evidence>